<protein>
    <recommendedName>
        <fullName evidence="9">TRAP transporter small permease protein</fullName>
    </recommendedName>
</protein>
<evidence type="ECO:0000256" key="4">
    <source>
        <dbReference type="ARBA" id="ARBA00022519"/>
    </source>
</evidence>
<evidence type="ECO:0000313" key="12">
    <source>
        <dbReference type="Proteomes" id="UP001321700"/>
    </source>
</evidence>
<dbReference type="EMBL" id="JAVBIK010000001">
    <property type="protein sequence ID" value="MDT7518086.1"/>
    <property type="molecule type" value="Genomic_DNA"/>
</dbReference>
<organism evidence="11 12">
    <name type="scientific">Rhodoferax potami</name>
    <dbReference type="NCBI Taxonomy" id="3068338"/>
    <lineage>
        <taxon>Bacteria</taxon>
        <taxon>Pseudomonadati</taxon>
        <taxon>Pseudomonadota</taxon>
        <taxon>Betaproteobacteria</taxon>
        <taxon>Burkholderiales</taxon>
        <taxon>Comamonadaceae</taxon>
        <taxon>Rhodoferax</taxon>
    </lineage>
</organism>
<comment type="subunit">
    <text evidence="9">The complex comprises the extracytoplasmic solute receptor protein and the two transmembrane proteins.</text>
</comment>
<comment type="subcellular location">
    <subcellularLocation>
        <location evidence="1 9">Cell inner membrane</location>
        <topology evidence="1 9">Multi-pass membrane protein</topology>
    </subcellularLocation>
</comment>
<evidence type="ECO:0000313" key="11">
    <source>
        <dbReference type="EMBL" id="MDT7518086.1"/>
    </source>
</evidence>
<feature type="transmembrane region" description="Helical" evidence="9">
    <location>
        <begin position="12"/>
        <end position="31"/>
    </location>
</feature>
<feature type="transmembrane region" description="Helical" evidence="9">
    <location>
        <begin position="90"/>
        <end position="111"/>
    </location>
</feature>
<accession>A0ABU3KK10</accession>
<evidence type="ECO:0000256" key="9">
    <source>
        <dbReference type="RuleBase" id="RU369079"/>
    </source>
</evidence>
<gene>
    <name evidence="11" type="ORF">RAE19_04950</name>
</gene>
<feature type="transmembrane region" description="Helical" evidence="9">
    <location>
        <begin position="51"/>
        <end position="70"/>
    </location>
</feature>
<evidence type="ECO:0000256" key="7">
    <source>
        <dbReference type="ARBA" id="ARBA00023136"/>
    </source>
</evidence>
<dbReference type="PANTHER" id="PTHR35011">
    <property type="entry name" value="2,3-DIKETO-L-GULONATE TRAP TRANSPORTER SMALL PERMEASE PROTEIN YIAM"/>
    <property type="match status" value="1"/>
</dbReference>
<dbReference type="Pfam" id="PF04290">
    <property type="entry name" value="DctQ"/>
    <property type="match status" value="1"/>
</dbReference>
<evidence type="ECO:0000259" key="10">
    <source>
        <dbReference type="Pfam" id="PF04290"/>
    </source>
</evidence>
<reference evidence="11 12" key="1">
    <citation type="submission" date="2023-08" db="EMBL/GenBank/DDBJ databases">
        <title>Rhodoferax potami sp. nov. and Rhodoferax mekongensis sp. nov., isolated from the Mekong River in Thailand.</title>
        <authorList>
            <person name="Kitikhun S."/>
            <person name="Charoenyingcharoen P."/>
            <person name="Siriarchawattana P."/>
            <person name="Likhitrattanapisal S."/>
            <person name="Nilsakha T."/>
            <person name="Chanpet A."/>
            <person name="Rattanawaree P."/>
            <person name="Ingsriswang S."/>
        </authorList>
    </citation>
    <scope>NUCLEOTIDE SEQUENCE [LARGE SCALE GENOMIC DNA]</scope>
    <source>
        <strain evidence="11 12">TBRC 17660</strain>
    </source>
</reference>
<sequence length="175" mass="19205">MKNTLLRWSDALYSACIWLSGGSIFLMSLIIPWGIFARYVLGTGSQWPEPISILLMVVFTFLGAAAAYRAGAHIAVAMVTDRLPRSVRQVTAYVVHALMVVVALFMAFYGSKLCMETWGQNIGEIPWMPVGATYLPVPLGGFLTLIFIVEHLVFGSQHARAIVTFDHAATEPEAI</sequence>
<evidence type="ECO:0000256" key="5">
    <source>
        <dbReference type="ARBA" id="ARBA00022692"/>
    </source>
</evidence>
<keyword evidence="6 9" id="KW-1133">Transmembrane helix</keyword>
<dbReference type="RefSeq" id="WP_313873868.1">
    <property type="nucleotide sequence ID" value="NZ_JAVBIK010000001.1"/>
</dbReference>
<feature type="transmembrane region" description="Helical" evidence="9">
    <location>
        <begin position="131"/>
        <end position="154"/>
    </location>
</feature>
<evidence type="ECO:0000256" key="3">
    <source>
        <dbReference type="ARBA" id="ARBA00022475"/>
    </source>
</evidence>
<evidence type="ECO:0000256" key="2">
    <source>
        <dbReference type="ARBA" id="ARBA00022448"/>
    </source>
</evidence>
<proteinExistence type="inferred from homology"/>
<keyword evidence="5 9" id="KW-0812">Transmembrane</keyword>
<keyword evidence="4 9" id="KW-0997">Cell inner membrane</keyword>
<feature type="domain" description="Tripartite ATP-independent periplasmic transporters DctQ component" evidence="10">
    <location>
        <begin position="27"/>
        <end position="153"/>
    </location>
</feature>
<dbReference type="InterPro" id="IPR055348">
    <property type="entry name" value="DctQ"/>
</dbReference>
<keyword evidence="2 9" id="KW-0813">Transport</keyword>
<dbReference type="Proteomes" id="UP001321700">
    <property type="component" value="Unassembled WGS sequence"/>
</dbReference>
<evidence type="ECO:0000256" key="1">
    <source>
        <dbReference type="ARBA" id="ARBA00004429"/>
    </source>
</evidence>
<keyword evidence="12" id="KW-1185">Reference proteome</keyword>
<name>A0ABU3KK10_9BURK</name>
<evidence type="ECO:0000256" key="8">
    <source>
        <dbReference type="ARBA" id="ARBA00038436"/>
    </source>
</evidence>
<dbReference type="InterPro" id="IPR007387">
    <property type="entry name" value="TRAP_DctQ"/>
</dbReference>
<evidence type="ECO:0000256" key="6">
    <source>
        <dbReference type="ARBA" id="ARBA00022989"/>
    </source>
</evidence>
<comment type="caution">
    <text evidence="11">The sequence shown here is derived from an EMBL/GenBank/DDBJ whole genome shotgun (WGS) entry which is preliminary data.</text>
</comment>
<keyword evidence="3" id="KW-1003">Cell membrane</keyword>
<comment type="similarity">
    <text evidence="8 9">Belongs to the TRAP transporter small permease family.</text>
</comment>
<comment type="function">
    <text evidence="9">Part of the tripartite ATP-independent periplasmic (TRAP) transport system.</text>
</comment>
<keyword evidence="7 9" id="KW-0472">Membrane</keyword>
<dbReference type="PANTHER" id="PTHR35011:SF11">
    <property type="entry name" value="TRAP TRANSPORTER SMALL PERMEASE PROTEIN"/>
    <property type="match status" value="1"/>
</dbReference>